<dbReference type="EMBL" id="AP028955">
    <property type="protein sequence ID" value="BET38412.1"/>
    <property type="molecule type" value="Genomic_DNA"/>
</dbReference>
<evidence type="ECO:0000313" key="3">
    <source>
        <dbReference type="Proteomes" id="UP001473424"/>
    </source>
</evidence>
<dbReference type="RefSeq" id="WP_353307054.1">
    <property type="nucleotide sequence ID" value="NZ_AP028955.1"/>
</dbReference>
<reference evidence="3" key="1">
    <citation type="journal article" date="2024" name="FEMS Microbiol. Lett.">
        <title>Genomic insights into Spiroplasma endosymbionts that induce male-killing and protective phenotypes in the pea aphid.</title>
        <authorList>
            <person name="Arai H."/>
            <person name="Legeai F."/>
            <person name="Kageyama D."/>
            <person name="Sugio A."/>
            <person name="Simon J.C."/>
        </authorList>
    </citation>
    <scope>NUCLEOTIDE SEQUENCE [LARGE SCALE GENOMIC DNA]</scope>
    <source>
        <strain evidence="3">sAp269</strain>
    </source>
</reference>
<feature type="region of interest" description="Disordered" evidence="1">
    <location>
        <begin position="42"/>
        <end position="71"/>
    </location>
</feature>
<gene>
    <name evidence="2" type="ORF">SAP269_10010</name>
</gene>
<organism evidence="2 3">
    <name type="scientific">Spiroplasma ixodetis</name>
    <dbReference type="NCBI Taxonomy" id="2141"/>
    <lineage>
        <taxon>Bacteria</taxon>
        <taxon>Bacillati</taxon>
        <taxon>Mycoplasmatota</taxon>
        <taxon>Mollicutes</taxon>
        <taxon>Entomoplasmatales</taxon>
        <taxon>Spiroplasmataceae</taxon>
        <taxon>Spiroplasma</taxon>
    </lineage>
</organism>
<sequence>MNEKKEKKEAIKNINKKIPGKYLLKIFENIILDNDTKVNEENLQQSQEFETFEEKQLQDNENKQESKNRTQFKTDFPNIAQIIKNSKNTGIKVLTSLITFFEINDDQLGITEYIINLNEERKKEKMNIKEIE</sequence>
<name>A0ABM8JMH9_9MOLU</name>
<evidence type="ECO:0000256" key="1">
    <source>
        <dbReference type="SAM" id="MobiDB-lite"/>
    </source>
</evidence>
<protein>
    <submittedName>
        <fullName evidence="2">Uncharacterized protein</fullName>
    </submittedName>
</protein>
<evidence type="ECO:0000313" key="2">
    <source>
        <dbReference type="EMBL" id="BET38412.1"/>
    </source>
</evidence>
<dbReference type="Proteomes" id="UP001473424">
    <property type="component" value="Chromosome"/>
</dbReference>
<feature type="compositionally biased region" description="Basic and acidic residues" evidence="1">
    <location>
        <begin position="52"/>
        <end position="68"/>
    </location>
</feature>
<proteinExistence type="predicted"/>
<accession>A0ABM8JMH9</accession>
<keyword evidence="3" id="KW-1185">Reference proteome</keyword>